<dbReference type="InterPro" id="IPR029058">
    <property type="entry name" value="AB_hydrolase_fold"/>
</dbReference>
<name>A0ABV9UE20_9ACTN</name>
<accession>A0ABV9UE20</accession>
<evidence type="ECO:0000313" key="4">
    <source>
        <dbReference type="EMBL" id="MFC4913793.1"/>
    </source>
</evidence>
<dbReference type="EMBL" id="JBHSIT010000020">
    <property type="protein sequence ID" value="MFC4913793.1"/>
    <property type="molecule type" value="Genomic_DNA"/>
</dbReference>
<evidence type="ECO:0000256" key="1">
    <source>
        <dbReference type="ARBA" id="ARBA00022801"/>
    </source>
</evidence>
<dbReference type="InterPro" id="IPR050300">
    <property type="entry name" value="GDXG_lipolytic_enzyme"/>
</dbReference>
<keyword evidence="1 4" id="KW-0378">Hydrolase</keyword>
<sequence length="326" mass="34873">MRENTGTRGPQAAEATRGQALGGDPDWAAMSDEELDAFRTKENARRSSPAMRAITGEPHPDAAIAWEQVALPGRDLPVRVYRPSADQGRDLPLVLHVHGGGFVGTAVQCDWINSHMAAGLPAVVVSVEHRLLARDVGLEAAAEDGWDVLDHVVRNPARFGVDPARTVLMGESTGGLISALAAVRAREARIPLRAQVLVNPVTDVTESLFDYPSMTRYADSPTLSLPQMRLFRRLAVPPGADARALSPLHAGDLAGLPPALVLVPTEDPIADQGRRYAERLREAGTAVRAVEYPGTGHAFLSMPGVVPAAETARDDILHFLRDALAD</sequence>
<comment type="caution">
    <text evidence="4">The sequence shown here is derived from an EMBL/GenBank/DDBJ whole genome shotgun (WGS) entry which is preliminary data.</text>
</comment>
<keyword evidence="5" id="KW-1185">Reference proteome</keyword>
<dbReference type="Gene3D" id="3.40.50.1820">
    <property type="entry name" value="alpha/beta hydrolase"/>
    <property type="match status" value="1"/>
</dbReference>
<evidence type="ECO:0000313" key="5">
    <source>
        <dbReference type="Proteomes" id="UP001595872"/>
    </source>
</evidence>
<evidence type="ECO:0000259" key="3">
    <source>
        <dbReference type="Pfam" id="PF07859"/>
    </source>
</evidence>
<proteinExistence type="predicted"/>
<gene>
    <name evidence="4" type="ORF">ACFPCY_41365</name>
</gene>
<reference evidence="5" key="1">
    <citation type="journal article" date="2019" name="Int. J. Syst. Evol. Microbiol.">
        <title>The Global Catalogue of Microorganisms (GCM) 10K type strain sequencing project: providing services to taxonomists for standard genome sequencing and annotation.</title>
        <authorList>
            <consortium name="The Broad Institute Genomics Platform"/>
            <consortium name="The Broad Institute Genome Sequencing Center for Infectious Disease"/>
            <person name="Wu L."/>
            <person name="Ma J."/>
        </authorList>
    </citation>
    <scope>NUCLEOTIDE SEQUENCE [LARGE SCALE GENOMIC DNA]</scope>
    <source>
        <strain evidence="5">KLKA75</strain>
    </source>
</reference>
<evidence type="ECO:0000256" key="2">
    <source>
        <dbReference type="SAM" id="MobiDB-lite"/>
    </source>
</evidence>
<dbReference type="PANTHER" id="PTHR48081">
    <property type="entry name" value="AB HYDROLASE SUPERFAMILY PROTEIN C4A8.06C"/>
    <property type="match status" value="1"/>
</dbReference>
<feature type="region of interest" description="Disordered" evidence="2">
    <location>
        <begin position="1"/>
        <end position="28"/>
    </location>
</feature>
<dbReference type="PANTHER" id="PTHR48081:SF8">
    <property type="entry name" value="ALPHA_BETA HYDROLASE FOLD-3 DOMAIN-CONTAINING PROTEIN-RELATED"/>
    <property type="match status" value="1"/>
</dbReference>
<protein>
    <submittedName>
        <fullName evidence="4">Alpha/beta hydrolase</fullName>
    </submittedName>
</protein>
<dbReference type="SUPFAM" id="SSF53474">
    <property type="entry name" value="alpha/beta-Hydrolases"/>
    <property type="match status" value="1"/>
</dbReference>
<dbReference type="GO" id="GO:0016787">
    <property type="term" value="F:hydrolase activity"/>
    <property type="evidence" value="ECO:0007669"/>
    <property type="project" value="UniProtKB-KW"/>
</dbReference>
<dbReference type="RefSeq" id="WP_378265054.1">
    <property type="nucleotide sequence ID" value="NZ_JBHSIT010000020.1"/>
</dbReference>
<dbReference type="Proteomes" id="UP001595872">
    <property type="component" value="Unassembled WGS sequence"/>
</dbReference>
<dbReference type="Pfam" id="PF07859">
    <property type="entry name" value="Abhydrolase_3"/>
    <property type="match status" value="1"/>
</dbReference>
<organism evidence="4 5">
    <name type="scientific">Actinomadura gamaensis</name>
    <dbReference type="NCBI Taxonomy" id="1763541"/>
    <lineage>
        <taxon>Bacteria</taxon>
        <taxon>Bacillati</taxon>
        <taxon>Actinomycetota</taxon>
        <taxon>Actinomycetes</taxon>
        <taxon>Streptosporangiales</taxon>
        <taxon>Thermomonosporaceae</taxon>
        <taxon>Actinomadura</taxon>
    </lineage>
</organism>
<feature type="domain" description="Alpha/beta hydrolase fold-3" evidence="3">
    <location>
        <begin position="94"/>
        <end position="300"/>
    </location>
</feature>
<dbReference type="InterPro" id="IPR013094">
    <property type="entry name" value="AB_hydrolase_3"/>
</dbReference>